<evidence type="ECO:0000313" key="1">
    <source>
        <dbReference type="EMBL" id="KAI8534363.1"/>
    </source>
</evidence>
<accession>A0ACC0LZY7</accession>
<organism evidence="1 2">
    <name type="scientific">Rhododendron molle</name>
    <name type="common">Chinese azalea</name>
    <name type="synonym">Azalea mollis</name>
    <dbReference type="NCBI Taxonomy" id="49168"/>
    <lineage>
        <taxon>Eukaryota</taxon>
        <taxon>Viridiplantae</taxon>
        <taxon>Streptophyta</taxon>
        <taxon>Embryophyta</taxon>
        <taxon>Tracheophyta</taxon>
        <taxon>Spermatophyta</taxon>
        <taxon>Magnoliopsida</taxon>
        <taxon>eudicotyledons</taxon>
        <taxon>Gunneridae</taxon>
        <taxon>Pentapetalae</taxon>
        <taxon>asterids</taxon>
        <taxon>Ericales</taxon>
        <taxon>Ericaceae</taxon>
        <taxon>Ericoideae</taxon>
        <taxon>Rhodoreae</taxon>
        <taxon>Rhododendron</taxon>
    </lineage>
</organism>
<gene>
    <name evidence="1" type="ORF">RHMOL_Rhmol10G0084500</name>
</gene>
<evidence type="ECO:0000313" key="2">
    <source>
        <dbReference type="Proteomes" id="UP001062846"/>
    </source>
</evidence>
<keyword evidence="2" id="KW-1185">Reference proteome</keyword>
<comment type="caution">
    <text evidence="1">The sequence shown here is derived from an EMBL/GenBank/DDBJ whole genome shotgun (WGS) entry which is preliminary data.</text>
</comment>
<proteinExistence type="predicted"/>
<dbReference type="EMBL" id="CM046397">
    <property type="protein sequence ID" value="KAI8534363.1"/>
    <property type="molecule type" value="Genomic_DNA"/>
</dbReference>
<protein>
    <submittedName>
        <fullName evidence="1">Uncharacterized protein</fullName>
    </submittedName>
</protein>
<name>A0ACC0LZY7_RHOML</name>
<sequence length="79" mass="8704">MADEKGGISPPPAVFPFSNLKSRRFSLIPHSPPSSSSPNHHLPPFLCLFLGIVRRLLEAVPCKSWSPEASSPRRNGRSR</sequence>
<reference evidence="1" key="1">
    <citation type="submission" date="2022-02" db="EMBL/GenBank/DDBJ databases">
        <title>Plant Genome Project.</title>
        <authorList>
            <person name="Zhang R.-G."/>
        </authorList>
    </citation>
    <scope>NUCLEOTIDE SEQUENCE</scope>
    <source>
        <strain evidence="1">AT1</strain>
    </source>
</reference>
<dbReference type="Proteomes" id="UP001062846">
    <property type="component" value="Chromosome 10"/>
</dbReference>